<comment type="caution">
    <text evidence="2">The sequence shown here is derived from an EMBL/GenBank/DDBJ whole genome shotgun (WGS) entry which is preliminary data.</text>
</comment>
<evidence type="ECO:0000313" key="1">
    <source>
        <dbReference type="EMBL" id="KAE9010436.1"/>
    </source>
</evidence>
<gene>
    <name evidence="2" type="ORF">PR001_g15129</name>
    <name evidence="1" type="ORF">PR002_g15350</name>
</gene>
<protein>
    <submittedName>
        <fullName evidence="2">Uncharacterized protein</fullName>
    </submittedName>
</protein>
<dbReference type="EMBL" id="QXFV01001124">
    <property type="protein sequence ID" value="KAE9014511.1"/>
    <property type="molecule type" value="Genomic_DNA"/>
</dbReference>
<name>A0A6A3L4H4_9STRA</name>
<evidence type="ECO:0000313" key="2">
    <source>
        <dbReference type="EMBL" id="KAE9014511.1"/>
    </source>
</evidence>
<dbReference type="AlphaFoldDB" id="A0A6A3L4H4"/>
<evidence type="ECO:0000313" key="3">
    <source>
        <dbReference type="Proteomes" id="UP000429607"/>
    </source>
</evidence>
<dbReference type="EMBL" id="QXFU01001111">
    <property type="protein sequence ID" value="KAE9010436.1"/>
    <property type="molecule type" value="Genomic_DNA"/>
</dbReference>
<proteinExistence type="predicted"/>
<reference evidence="3 4" key="1">
    <citation type="submission" date="2018-09" db="EMBL/GenBank/DDBJ databases">
        <title>Genomic investigation of the strawberry pathogen Phytophthora fragariae indicates pathogenicity is determined by transcriptional variation in three key races.</title>
        <authorList>
            <person name="Adams T.M."/>
            <person name="Armitage A.D."/>
            <person name="Sobczyk M.K."/>
            <person name="Bates H.J."/>
            <person name="Dunwell J.M."/>
            <person name="Nellist C.F."/>
            <person name="Harrison R.J."/>
        </authorList>
    </citation>
    <scope>NUCLEOTIDE SEQUENCE [LARGE SCALE GENOMIC DNA]</scope>
    <source>
        <strain evidence="2 3">SCRP249</strain>
        <strain evidence="1 4">SCRP324</strain>
    </source>
</reference>
<dbReference type="Proteomes" id="UP000429607">
    <property type="component" value="Unassembled WGS sequence"/>
</dbReference>
<dbReference type="Proteomes" id="UP000435112">
    <property type="component" value="Unassembled WGS sequence"/>
</dbReference>
<organism evidence="2 3">
    <name type="scientific">Phytophthora rubi</name>
    <dbReference type="NCBI Taxonomy" id="129364"/>
    <lineage>
        <taxon>Eukaryota</taxon>
        <taxon>Sar</taxon>
        <taxon>Stramenopiles</taxon>
        <taxon>Oomycota</taxon>
        <taxon>Peronosporomycetes</taxon>
        <taxon>Peronosporales</taxon>
        <taxon>Peronosporaceae</taxon>
        <taxon>Phytophthora</taxon>
    </lineage>
</organism>
<evidence type="ECO:0000313" key="4">
    <source>
        <dbReference type="Proteomes" id="UP000435112"/>
    </source>
</evidence>
<accession>A0A6A3L4H4</accession>
<sequence>MKRAYKKGNWNLLLQNQNYIMYRKYEKYLHLLKNGEH</sequence>
<dbReference type="OrthoDB" id="97637at2759"/>